<accession>A0ACA9LZP4</accession>
<organism evidence="1 2">
    <name type="scientific">Dentiscutata heterogama</name>
    <dbReference type="NCBI Taxonomy" id="1316150"/>
    <lineage>
        <taxon>Eukaryota</taxon>
        <taxon>Fungi</taxon>
        <taxon>Fungi incertae sedis</taxon>
        <taxon>Mucoromycota</taxon>
        <taxon>Glomeromycotina</taxon>
        <taxon>Glomeromycetes</taxon>
        <taxon>Diversisporales</taxon>
        <taxon>Gigasporaceae</taxon>
        <taxon>Dentiscutata</taxon>
    </lineage>
</organism>
<proteinExistence type="predicted"/>
<evidence type="ECO:0000313" key="2">
    <source>
        <dbReference type="Proteomes" id="UP000789702"/>
    </source>
</evidence>
<protein>
    <submittedName>
        <fullName evidence="1">10205_t:CDS:1</fullName>
    </submittedName>
</protein>
<reference evidence="1" key="1">
    <citation type="submission" date="2021-06" db="EMBL/GenBank/DDBJ databases">
        <authorList>
            <person name="Kallberg Y."/>
            <person name="Tangrot J."/>
            <person name="Rosling A."/>
        </authorList>
    </citation>
    <scope>NUCLEOTIDE SEQUENCE</scope>
    <source>
        <strain evidence="1">IL203A</strain>
    </source>
</reference>
<gene>
    <name evidence="1" type="ORF">DHETER_LOCUS5325</name>
</gene>
<name>A0ACA9LZP4_9GLOM</name>
<keyword evidence="2" id="KW-1185">Reference proteome</keyword>
<evidence type="ECO:0000313" key="1">
    <source>
        <dbReference type="EMBL" id="CAG8553338.1"/>
    </source>
</evidence>
<sequence>YLMSTVHPNDSVLFVIGQLEVIQNDLYANAVETSYIDVSFLEMNQAIAKSSTSNSYSSKRVRVEDEDPNHVDSDYISDEFDHDKEYIESNDLEESVTNGSKKPGHSCRKANKRELNSSVVHNTKKRSEMLKGINNSTDGGEY</sequence>
<comment type="caution">
    <text evidence="1">The sequence shown here is derived from an EMBL/GenBank/DDBJ whole genome shotgun (WGS) entry which is preliminary data.</text>
</comment>
<dbReference type="Proteomes" id="UP000789702">
    <property type="component" value="Unassembled WGS sequence"/>
</dbReference>
<dbReference type="EMBL" id="CAJVPU010005842">
    <property type="protein sequence ID" value="CAG8553338.1"/>
    <property type="molecule type" value="Genomic_DNA"/>
</dbReference>
<feature type="non-terminal residue" evidence="1">
    <location>
        <position position="1"/>
    </location>
</feature>